<dbReference type="Gene3D" id="3.30.70.141">
    <property type="entry name" value="Nucleoside diphosphate kinase-like domain"/>
    <property type="match status" value="1"/>
</dbReference>
<dbReference type="PANTHER" id="PTHR46161">
    <property type="entry name" value="NUCLEOSIDE DIPHOSPHATE KINASE"/>
    <property type="match status" value="1"/>
</dbReference>
<evidence type="ECO:0000256" key="1">
    <source>
        <dbReference type="ARBA" id="ARBA00008142"/>
    </source>
</evidence>
<name>A0A915PVV1_9BILA</name>
<evidence type="ECO:0000256" key="5">
    <source>
        <dbReference type="ARBA" id="ARBA00022840"/>
    </source>
</evidence>
<evidence type="ECO:0000256" key="3">
    <source>
        <dbReference type="ARBA" id="ARBA00022741"/>
    </source>
</evidence>
<dbReference type="Proteomes" id="UP000887581">
    <property type="component" value="Unplaced"/>
</dbReference>
<comment type="caution">
    <text evidence="6">Lacks conserved residue(s) required for the propagation of feature annotation.</text>
</comment>
<dbReference type="GO" id="GO:0016301">
    <property type="term" value="F:kinase activity"/>
    <property type="evidence" value="ECO:0007669"/>
    <property type="project" value="UniProtKB-KW"/>
</dbReference>
<dbReference type="InterPro" id="IPR036850">
    <property type="entry name" value="NDK-like_dom_sf"/>
</dbReference>
<evidence type="ECO:0000256" key="6">
    <source>
        <dbReference type="PROSITE-ProRule" id="PRU00706"/>
    </source>
</evidence>
<protein>
    <submittedName>
        <fullName evidence="9">Nucleoside diphosphate kinase-like domain-containing protein</fullName>
    </submittedName>
</protein>
<keyword evidence="2" id="KW-0808">Transferase</keyword>
<dbReference type="WBParaSite" id="sdigi.contig481.g8583.t1">
    <property type="protein sequence ID" value="sdigi.contig481.g8583.t1"/>
    <property type="gene ID" value="sdigi.contig481.g8583"/>
</dbReference>
<dbReference type="SUPFAM" id="SSF54919">
    <property type="entry name" value="Nucleoside diphosphate kinase, NDK"/>
    <property type="match status" value="1"/>
</dbReference>
<comment type="similarity">
    <text evidence="1 6">Belongs to the NDK family.</text>
</comment>
<dbReference type="AlphaFoldDB" id="A0A915PVV1"/>
<keyword evidence="4" id="KW-0418">Kinase</keyword>
<dbReference type="PROSITE" id="PS51374">
    <property type="entry name" value="NDPK_LIKE"/>
    <property type="match status" value="1"/>
</dbReference>
<feature type="domain" description="Nucleoside diphosphate kinase-like" evidence="7">
    <location>
        <begin position="4"/>
        <end position="81"/>
    </location>
</feature>
<organism evidence="8 9">
    <name type="scientific">Setaria digitata</name>
    <dbReference type="NCBI Taxonomy" id="48799"/>
    <lineage>
        <taxon>Eukaryota</taxon>
        <taxon>Metazoa</taxon>
        <taxon>Ecdysozoa</taxon>
        <taxon>Nematoda</taxon>
        <taxon>Chromadorea</taxon>
        <taxon>Rhabditida</taxon>
        <taxon>Spirurina</taxon>
        <taxon>Spiruromorpha</taxon>
        <taxon>Filarioidea</taxon>
        <taxon>Setariidae</taxon>
        <taxon>Setaria</taxon>
    </lineage>
</organism>
<accession>A0A915PVV1</accession>
<evidence type="ECO:0000256" key="2">
    <source>
        <dbReference type="ARBA" id="ARBA00022679"/>
    </source>
</evidence>
<keyword evidence="5" id="KW-0067">ATP-binding</keyword>
<dbReference type="PANTHER" id="PTHR46161:SF3">
    <property type="entry name" value="NUCLEOSIDE DIPHOSPHATE KINASE DDB_G0292928-RELATED"/>
    <property type="match status" value="1"/>
</dbReference>
<reference evidence="9" key="1">
    <citation type="submission" date="2022-11" db="UniProtKB">
        <authorList>
            <consortium name="WormBaseParasite"/>
        </authorList>
    </citation>
    <scope>IDENTIFICATION</scope>
</reference>
<dbReference type="InterPro" id="IPR034907">
    <property type="entry name" value="NDK-like_dom"/>
</dbReference>
<dbReference type="GO" id="GO:0005524">
    <property type="term" value="F:ATP binding"/>
    <property type="evidence" value="ECO:0007669"/>
    <property type="project" value="UniProtKB-KW"/>
</dbReference>
<evidence type="ECO:0000256" key="4">
    <source>
        <dbReference type="ARBA" id="ARBA00022777"/>
    </source>
</evidence>
<keyword evidence="3" id="KW-0547">Nucleotide-binding</keyword>
<evidence type="ECO:0000313" key="9">
    <source>
        <dbReference type="WBParaSite" id="sdigi.contig481.g8583.t1"/>
    </source>
</evidence>
<evidence type="ECO:0000259" key="7">
    <source>
        <dbReference type="Pfam" id="PF00334"/>
    </source>
</evidence>
<sequence>MLFSFLKCHKFSGPVIVMKLQCATGSAIERWRMLMGPSKMLRTFQPQSGSSLRARFALSDTRNFVHGADSRQAANYELSLFAPFPKIPLQNMLPKSS</sequence>
<dbReference type="Pfam" id="PF00334">
    <property type="entry name" value="NDK"/>
    <property type="match status" value="1"/>
</dbReference>
<keyword evidence="8" id="KW-1185">Reference proteome</keyword>
<proteinExistence type="inferred from homology"/>
<evidence type="ECO:0000313" key="8">
    <source>
        <dbReference type="Proteomes" id="UP000887581"/>
    </source>
</evidence>